<dbReference type="Proteomes" id="UP001187734">
    <property type="component" value="Unassembled WGS sequence"/>
</dbReference>
<dbReference type="EMBL" id="ONZP01000338">
    <property type="protein sequence ID" value="SPJ81881.1"/>
    <property type="molecule type" value="Genomic_DNA"/>
</dbReference>
<feature type="transmembrane region" description="Helical" evidence="7">
    <location>
        <begin position="138"/>
        <end position="164"/>
    </location>
</feature>
<reference evidence="10" key="1">
    <citation type="submission" date="2018-03" db="EMBL/GenBank/DDBJ databases">
        <authorList>
            <person name="Guldener U."/>
        </authorList>
    </citation>
    <scope>NUCLEOTIDE SEQUENCE</scope>
</reference>
<dbReference type="InterPro" id="IPR049326">
    <property type="entry name" value="Rhodopsin_dom_fungi"/>
</dbReference>
<feature type="domain" description="Rhodopsin" evidence="9">
    <location>
        <begin position="85"/>
        <end position="321"/>
    </location>
</feature>
<keyword evidence="11" id="KW-1185">Reference proteome</keyword>
<organism evidence="10 11">
    <name type="scientific">Fusarium torulosum</name>
    <dbReference type="NCBI Taxonomy" id="33205"/>
    <lineage>
        <taxon>Eukaryota</taxon>
        <taxon>Fungi</taxon>
        <taxon>Dikarya</taxon>
        <taxon>Ascomycota</taxon>
        <taxon>Pezizomycotina</taxon>
        <taxon>Sordariomycetes</taxon>
        <taxon>Hypocreomycetidae</taxon>
        <taxon>Hypocreales</taxon>
        <taxon>Nectriaceae</taxon>
        <taxon>Fusarium</taxon>
    </lineage>
</organism>
<evidence type="ECO:0000313" key="11">
    <source>
        <dbReference type="Proteomes" id="UP001187734"/>
    </source>
</evidence>
<feature type="transmembrane region" description="Helical" evidence="7">
    <location>
        <begin position="99"/>
        <end position="118"/>
    </location>
</feature>
<protein>
    <submittedName>
        <fullName evidence="10">Related to integral membrane protein</fullName>
    </submittedName>
</protein>
<evidence type="ECO:0000256" key="7">
    <source>
        <dbReference type="SAM" id="Phobius"/>
    </source>
</evidence>
<feature type="transmembrane region" description="Helical" evidence="7">
    <location>
        <begin position="259"/>
        <end position="281"/>
    </location>
</feature>
<evidence type="ECO:0000256" key="3">
    <source>
        <dbReference type="ARBA" id="ARBA00022989"/>
    </source>
</evidence>
<dbReference type="AlphaFoldDB" id="A0AAE8ME43"/>
<gene>
    <name evidence="10" type="ORF">FTOL_09286</name>
</gene>
<evidence type="ECO:0000256" key="1">
    <source>
        <dbReference type="ARBA" id="ARBA00004141"/>
    </source>
</evidence>
<feature type="signal peptide" evidence="8">
    <location>
        <begin position="1"/>
        <end position="23"/>
    </location>
</feature>
<sequence>MNVPTIPRLFVIASLCFPVLVAARVNGSVELLEHVPQCATSCLNKFLEPPVFSVGNKEWLCSDEDLSDSVTDCVRKACTVRELLVTKVYRFTRWGADDYLIIAASVLTAIQCSMMVAMTYEGLGHNIWTLDQDSLTKFFVYLLIVEFAYVLSLCLIKVSILWFFYRTFPGVGFRRIIKWTIAFNVISAVCICICAGLQGFPTEPTQQGWKDEHTALSLDIQALVISHAGINVGLDIWMLILPLTQLYHIGLQTKKKLGVILIFSVGIFLVVVSCLRIPFMIDFNGSLNATADSQGIIVWSNLESGVGILVACLPHTQPLLRAGMMRARSMKLFSNYAGNSQGIFINRSLATIDVTRLDGTTVTNSDDLVLNDRGGLLTVDEPLSLERGDHKPGTVSVSSTTCRDTKSIM</sequence>
<feature type="transmembrane region" description="Helical" evidence="7">
    <location>
        <begin position="220"/>
        <end position="247"/>
    </location>
</feature>
<dbReference type="Pfam" id="PF20684">
    <property type="entry name" value="Fung_rhodopsin"/>
    <property type="match status" value="1"/>
</dbReference>
<dbReference type="GO" id="GO:0005576">
    <property type="term" value="C:extracellular region"/>
    <property type="evidence" value="ECO:0007669"/>
    <property type="project" value="UniProtKB-SubCell"/>
</dbReference>
<dbReference type="GO" id="GO:0098552">
    <property type="term" value="C:side of membrane"/>
    <property type="evidence" value="ECO:0007669"/>
    <property type="project" value="UniProtKB-KW"/>
</dbReference>
<keyword evidence="3 7" id="KW-1133">Transmembrane helix</keyword>
<feature type="region of interest" description="Disordered" evidence="6">
    <location>
        <begin position="388"/>
        <end position="409"/>
    </location>
</feature>
<evidence type="ECO:0000256" key="8">
    <source>
        <dbReference type="SAM" id="SignalP"/>
    </source>
</evidence>
<feature type="chain" id="PRO_5042161819" evidence="8">
    <location>
        <begin position="24"/>
        <end position="409"/>
    </location>
</feature>
<feature type="transmembrane region" description="Helical" evidence="7">
    <location>
        <begin position="176"/>
        <end position="200"/>
    </location>
</feature>
<keyword evidence="8" id="KW-0732">Signal</keyword>
<comment type="subcellular location">
    <subcellularLocation>
        <location evidence="1">Membrane</location>
        <topology evidence="1">Multi-pass membrane protein</topology>
    </subcellularLocation>
</comment>
<keyword evidence="2 7" id="KW-0812">Transmembrane</keyword>
<evidence type="ECO:0000256" key="5">
    <source>
        <dbReference type="ARBA" id="ARBA00038359"/>
    </source>
</evidence>
<dbReference type="PANTHER" id="PTHR33048">
    <property type="entry name" value="PTH11-LIKE INTEGRAL MEMBRANE PROTEIN (AFU_ORTHOLOGUE AFUA_5G11245)"/>
    <property type="match status" value="1"/>
</dbReference>
<evidence type="ECO:0000256" key="6">
    <source>
        <dbReference type="SAM" id="MobiDB-lite"/>
    </source>
</evidence>
<evidence type="ECO:0000256" key="2">
    <source>
        <dbReference type="ARBA" id="ARBA00022692"/>
    </source>
</evidence>
<evidence type="ECO:0000259" key="9">
    <source>
        <dbReference type="Pfam" id="PF20684"/>
    </source>
</evidence>
<comment type="similarity">
    <text evidence="5">Belongs to the SAT4 family.</text>
</comment>
<proteinExistence type="inferred from homology"/>
<dbReference type="InterPro" id="IPR052337">
    <property type="entry name" value="SAT4-like"/>
</dbReference>
<accession>A0AAE8ME43</accession>
<dbReference type="PANTHER" id="PTHR33048:SF143">
    <property type="entry name" value="EXTRACELLULAR MEMBRANE PROTEIN CFEM DOMAIN-CONTAINING PROTEIN-RELATED"/>
    <property type="match status" value="1"/>
</dbReference>
<comment type="caution">
    <text evidence="10">The sequence shown here is derived from an EMBL/GenBank/DDBJ whole genome shotgun (WGS) entry which is preliminary data.</text>
</comment>
<name>A0AAE8ME43_9HYPO</name>
<evidence type="ECO:0000256" key="4">
    <source>
        <dbReference type="ARBA" id="ARBA00023136"/>
    </source>
</evidence>
<keyword evidence="4 7" id="KW-0472">Membrane</keyword>
<evidence type="ECO:0000313" key="10">
    <source>
        <dbReference type="EMBL" id="SPJ81881.1"/>
    </source>
</evidence>